<keyword evidence="1" id="KW-1133">Transmembrane helix</keyword>
<name>A0A6P1LDH2_MALIO</name>
<dbReference type="AlphaFoldDB" id="A0A6P1LDH2"/>
<evidence type="ECO:0000256" key="1">
    <source>
        <dbReference type="SAM" id="Phobius"/>
    </source>
</evidence>
<protein>
    <submittedName>
        <fullName evidence="2">DUF1461 domain-containing protein</fullName>
    </submittedName>
</protein>
<dbReference type="Pfam" id="PF07314">
    <property type="entry name" value="Lit"/>
    <property type="match status" value="1"/>
</dbReference>
<organism evidence="2 3">
    <name type="scientific">Malacoplasma iowae 695</name>
    <dbReference type="NCBI Taxonomy" id="1048830"/>
    <lineage>
        <taxon>Bacteria</taxon>
        <taxon>Bacillati</taxon>
        <taxon>Mycoplasmatota</taxon>
        <taxon>Mycoplasmoidales</taxon>
        <taxon>Mycoplasmoidaceae</taxon>
        <taxon>Malacoplasma</taxon>
    </lineage>
</organism>
<keyword evidence="1" id="KW-0472">Membrane</keyword>
<accession>A0A6P1LDH2</accession>
<sequence length="157" mass="18401">MKQKKSNKILKWSLSIIFFISLFLFLLSFSIAMPVLNRWFYFVQIKTLNISEISGYSYNDIVYSYNKLLDYLTFPWAGFDLGVFKYSQEGKEHFQDTKVLFMIDLSILIVTSIICLVFVIVNWRIKNKFLVKVLNKSIGFLVSIISLILILLIVFLV</sequence>
<gene>
    <name evidence="2" type="ORF">EER00_01170</name>
</gene>
<dbReference type="InterPro" id="IPR010178">
    <property type="entry name" value="Lit"/>
</dbReference>
<keyword evidence="1" id="KW-0812">Transmembrane</keyword>
<feature type="transmembrane region" description="Helical" evidence="1">
    <location>
        <begin position="12"/>
        <end position="33"/>
    </location>
</feature>
<feature type="transmembrane region" description="Helical" evidence="1">
    <location>
        <begin position="133"/>
        <end position="156"/>
    </location>
</feature>
<proteinExistence type="predicted"/>
<dbReference type="Proteomes" id="UP000464283">
    <property type="component" value="Chromosome"/>
</dbReference>
<evidence type="ECO:0000313" key="2">
    <source>
        <dbReference type="EMBL" id="QHG89509.1"/>
    </source>
</evidence>
<evidence type="ECO:0000313" key="3">
    <source>
        <dbReference type="Proteomes" id="UP000464283"/>
    </source>
</evidence>
<dbReference type="EMBL" id="CP033512">
    <property type="protein sequence ID" value="QHG89509.1"/>
    <property type="molecule type" value="Genomic_DNA"/>
</dbReference>
<reference evidence="2 3" key="1">
    <citation type="submission" date="2018-11" db="EMBL/GenBank/DDBJ databases">
        <title>The first complete genome sequence of Mycoplasma iowae strain 695.</title>
        <authorList>
            <person name="Ghanem M."/>
            <person name="El-Gazzar M."/>
        </authorList>
    </citation>
    <scope>NUCLEOTIDE SEQUENCE [LARGE SCALE GENOMIC DNA]</scope>
    <source>
        <strain evidence="2 3">695</strain>
    </source>
</reference>
<feature type="transmembrane region" description="Helical" evidence="1">
    <location>
        <begin position="99"/>
        <end position="121"/>
    </location>
</feature>